<protein>
    <submittedName>
        <fullName evidence="9">ABC transporter, permease protein</fullName>
    </submittedName>
</protein>
<keyword evidence="6 7" id="KW-0472">Membrane</keyword>
<feature type="transmembrane region" description="Helical" evidence="7">
    <location>
        <begin position="82"/>
        <end position="104"/>
    </location>
</feature>
<dbReference type="PANTHER" id="PTHR43386:SF25">
    <property type="entry name" value="PEPTIDE ABC TRANSPORTER PERMEASE PROTEIN"/>
    <property type="match status" value="1"/>
</dbReference>
<feature type="transmembrane region" description="Helical" evidence="7">
    <location>
        <begin position="243"/>
        <end position="264"/>
    </location>
</feature>
<proteinExistence type="inferred from homology"/>
<evidence type="ECO:0000313" key="9">
    <source>
        <dbReference type="EMBL" id="EEQ48276.1"/>
    </source>
</evidence>
<dbReference type="PANTHER" id="PTHR43386">
    <property type="entry name" value="OLIGOPEPTIDE TRANSPORT SYSTEM PERMEASE PROTEIN APPC"/>
    <property type="match status" value="1"/>
</dbReference>
<dbReference type="GO" id="GO:0055085">
    <property type="term" value="P:transmembrane transport"/>
    <property type="evidence" value="ECO:0007669"/>
    <property type="project" value="InterPro"/>
</dbReference>
<comment type="caution">
    <text evidence="9">The sequence shown here is derived from an EMBL/GenBank/DDBJ whole genome shotgun (WGS) entry which is preliminary data.</text>
</comment>
<dbReference type="InterPro" id="IPR035906">
    <property type="entry name" value="MetI-like_sf"/>
</dbReference>
<evidence type="ECO:0000256" key="5">
    <source>
        <dbReference type="ARBA" id="ARBA00022989"/>
    </source>
</evidence>
<dbReference type="Proteomes" id="UP000005309">
    <property type="component" value="Unassembled WGS sequence"/>
</dbReference>
<keyword evidence="2 7" id="KW-0813">Transport</keyword>
<dbReference type="PROSITE" id="PS50928">
    <property type="entry name" value="ABC_TM1"/>
    <property type="match status" value="1"/>
</dbReference>
<dbReference type="InterPro" id="IPR000515">
    <property type="entry name" value="MetI-like"/>
</dbReference>
<evidence type="ECO:0000256" key="3">
    <source>
        <dbReference type="ARBA" id="ARBA00022475"/>
    </source>
</evidence>
<dbReference type="AlphaFoldDB" id="C4V412"/>
<keyword evidence="3" id="KW-1003">Cell membrane</keyword>
<dbReference type="STRING" id="638302.HMPREF0908_1256"/>
<dbReference type="EMBL" id="ACLA01000020">
    <property type="protein sequence ID" value="EEQ48276.1"/>
    <property type="molecule type" value="Genomic_DNA"/>
</dbReference>
<comment type="subcellular location">
    <subcellularLocation>
        <location evidence="1 7">Cell membrane</location>
        <topology evidence="1 7">Multi-pass membrane protein</topology>
    </subcellularLocation>
</comment>
<evidence type="ECO:0000256" key="1">
    <source>
        <dbReference type="ARBA" id="ARBA00004651"/>
    </source>
</evidence>
<dbReference type="HOGENOM" id="CLU_028518_1_1_9"/>
<accession>C4V412</accession>
<keyword evidence="4 7" id="KW-0812">Transmembrane</keyword>
<evidence type="ECO:0000256" key="6">
    <source>
        <dbReference type="ARBA" id="ARBA00023136"/>
    </source>
</evidence>
<dbReference type="RefSeq" id="WP_006689990.1">
    <property type="nucleotide sequence ID" value="NZ_GG694006.1"/>
</dbReference>
<dbReference type="Gene3D" id="1.10.3720.10">
    <property type="entry name" value="MetI-like"/>
    <property type="match status" value="1"/>
</dbReference>
<name>C4V412_9FIRM</name>
<gene>
    <name evidence="9" type="ORF">HMPREF0908_1256</name>
</gene>
<evidence type="ECO:0000259" key="8">
    <source>
        <dbReference type="PROSITE" id="PS50928"/>
    </source>
</evidence>
<reference evidence="9 10" key="1">
    <citation type="submission" date="2009-04" db="EMBL/GenBank/DDBJ databases">
        <authorList>
            <person name="Qin X."/>
            <person name="Bachman B."/>
            <person name="Battles P."/>
            <person name="Bell A."/>
            <person name="Bess C."/>
            <person name="Bickham C."/>
            <person name="Chaboub L."/>
            <person name="Chen D."/>
            <person name="Coyle M."/>
            <person name="Deiros D.R."/>
            <person name="Dinh H."/>
            <person name="Forbes L."/>
            <person name="Fowler G."/>
            <person name="Francisco L."/>
            <person name="Fu Q."/>
            <person name="Gubbala S."/>
            <person name="Hale W."/>
            <person name="Han Y."/>
            <person name="Hemphill L."/>
            <person name="Highlander S.K."/>
            <person name="Hirani K."/>
            <person name="Hogues M."/>
            <person name="Jackson L."/>
            <person name="Jakkamsetti A."/>
            <person name="Javaid M."/>
            <person name="Jiang H."/>
            <person name="Korchina V."/>
            <person name="Kovar C."/>
            <person name="Lara F."/>
            <person name="Lee S."/>
            <person name="Mata R."/>
            <person name="Mathew T."/>
            <person name="Moen C."/>
            <person name="Morales K."/>
            <person name="Munidasa M."/>
            <person name="Nazareth L."/>
            <person name="Ngo R."/>
            <person name="Nguyen L."/>
            <person name="Okwuonu G."/>
            <person name="Ongeri F."/>
            <person name="Patil S."/>
            <person name="Petrosino J."/>
            <person name="Pham C."/>
            <person name="Pham P."/>
            <person name="Pu L.-L."/>
            <person name="Puazo M."/>
            <person name="Raj R."/>
            <person name="Reid J."/>
            <person name="Rouhana J."/>
            <person name="Saada N."/>
            <person name="Shang Y."/>
            <person name="Simmons D."/>
            <person name="Thornton R."/>
            <person name="Warren J."/>
            <person name="Weissenberger G."/>
            <person name="Zhang J."/>
            <person name="Zhang L."/>
            <person name="Zhou C."/>
            <person name="Zhu D."/>
            <person name="Muzny D."/>
            <person name="Worley K."/>
            <person name="Gibbs R."/>
        </authorList>
    </citation>
    <scope>NUCLEOTIDE SEQUENCE [LARGE SCALE GENOMIC DNA]</scope>
    <source>
        <strain evidence="9 10">ATCC 43531</strain>
    </source>
</reference>
<evidence type="ECO:0000256" key="2">
    <source>
        <dbReference type="ARBA" id="ARBA00022448"/>
    </source>
</evidence>
<evidence type="ECO:0000256" key="7">
    <source>
        <dbReference type="RuleBase" id="RU363032"/>
    </source>
</evidence>
<feature type="transmembrane region" description="Helical" evidence="7">
    <location>
        <begin position="201"/>
        <end position="222"/>
    </location>
</feature>
<feature type="domain" description="ABC transmembrane type-1" evidence="8">
    <location>
        <begin position="80"/>
        <end position="265"/>
    </location>
</feature>
<dbReference type="GO" id="GO:0005886">
    <property type="term" value="C:plasma membrane"/>
    <property type="evidence" value="ECO:0007669"/>
    <property type="project" value="UniProtKB-SubCell"/>
</dbReference>
<evidence type="ECO:0000256" key="4">
    <source>
        <dbReference type="ARBA" id="ARBA00022692"/>
    </source>
</evidence>
<dbReference type="Pfam" id="PF00528">
    <property type="entry name" value="BPD_transp_1"/>
    <property type="match status" value="1"/>
</dbReference>
<dbReference type="eggNOG" id="COG1173">
    <property type="taxonomic scope" value="Bacteria"/>
</dbReference>
<dbReference type="CDD" id="cd06261">
    <property type="entry name" value="TM_PBP2"/>
    <property type="match status" value="1"/>
</dbReference>
<dbReference type="SUPFAM" id="SSF161098">
    <property type="entry name" value="MetI-like"/>
    <property type="match status" value="1"/>
</dbReference>
<keyword evidence="5 7" id="KW-1133">Transmembrane helix</keyword>
<evidence type="ECO:0000313" key="10">
    <source>
        <dbReference type="Proteomes" id="UP000005309"/>
    </source>
</evidence>
<organism evidence="9 10">
    <name type="scientific">Selenomonas flueggei ATCC 43531</name>
    <dbReference type="NCBI Taxonomy" id="638302"/>
    <lineage>
        <taxon>Bacteria</taxon>
        <taxon>Bacillati</taxon>
        <taxon>Bacillota</taxon>
        <taxon>Negativicutes</taxon>
        <taxon>Selenomonadales</taxon>
        <taxon>Selenomonadaceae</taxon>
        <taxon>Selenomonas</taxon>
    </lineage>
</organism>
<comment type="similarity">
    <text evidence="7">Belongs to the binding-protein-dependent transport system permease family.</text>
</comment>
<dbReference type="OrthoDB" id="9797472at2"/>
<sequence>MLRKAMLAAHKAPLLLRLLAVASILILVVSLFAAQLAPYDPYATDPQVILQPPSAAHPCGTDGYGRDLLSRILFGAKTSICAALLIILIAATGGSLIGLLAGFFRGRTDALLMRIVDIVQAFPSLILAIAVAGILGGGLMNAILALMLTTWTQYARLARSMTLAAAEETYVQAAWLSGCSRMRILFVHILPNIAGTLITTAVMHISTMMMGLAALSYLGIGVKIPDAEWGAMISEGQKYLRQAPWAALAPSIVMISVMMVFNFFGDALRDHLDPKMRKL</sequence>
<feature type="transmembrane region" description="Helical" evidence="7">
    <location>
        <begin position="125"/>
        <end position="151"/>
    </location>
</feature>
<dbReference type="InterPro" id="IPR050366">
    <property type="entry name" value="BP-dependent_transpt_permease"/>
</dbReference>
<keyword evidence="10" id="KW-1185">Reference proteome</keyword>